<dbReference type="Pfam" id="PF08881">
    <property type="entry name" value="CVNH"/>
    <property type="match status" value="1"/>
</dbReference>
<sequence length="149" mass="16580">MKSTVIASLLPLLASSAHATTPLSTCRDVHGDGQDNWVMWSCCQIPSDTDQDDPGREVWQRTKLNLGQCLRNDRGELVPEWGGDARETCKECTFQWDGGASAWLFGCWCDKKDGQWSWIHLDSFVENQEGMLSCFGMVDQHGTGYGGCD</sequence>
<dbReference type="AlphaFoldDB" id="A0AAE8N799"/>
<evidence type="ECO:0000313" key="4">
    <source>
        <dbReference type="Proteomes" id="UP001187682"/>
    </source>
</evidence>
<evidence type="ECO:0000259" key="2">
    <source>
        <dbReference type="Pfam" id="PF08881"/>
    </source>
</evidence>
<dbReference type="EMBL" id="ONZQ02000016">
    <property type="protein sequence ID" value="SPO06603.1"/>
    <property type="molecule type" value="Genomic_DNA"/>
</dbReference>
<organism evidence="3 4">
    <name type="scientific">Cephalotrichum gorgonifer</name>
    <dbReference type="NCBI Taxonomy" id="2041049"/>
    <lineage>
        <taxon>Eukaryota</taxon>
        <taxon>Fungi</taxon>
        <taxon>Dikarya</taxon>
        <taxon>Ascomycota</taxon>
        <taxon>Pezizomycotina</taxon>
        <taxon>Sordariomycetes</taxon>
        <taxon>Hypocreomycetidae</taxon>
        <taxon>Microascales</taxon>
        <taxon>Microascaceae</taxon>
        <taxon>Cephalotrichum</taxon>
    </lineage>
</organism>
<accession>A0AAE8N799</accession>
<feature type="domain" description="Cyanovirin-N" evidence="2">
    <location>
        <begin position="24"/>
        <end position="132"/>
    </location>
</feature>
<dbReference type="Gene3D" id="2.30.60.10">
    <property type="entry name" value="Cyanovirin-N"/>
    <property type="match status" value="1"/>
</dbReference>
<dbReference type="InterPro" id="IPR036673">
    <property type="entry name" value="Cyanovirin-N_sf"/>
</dbReference>
<feature type="chain" id="PRO_5041913930" description="Cyanovirin-N domain-containing protein" evidence="1">
    <location>
        <begin position="20"/>
        <end position="149"/>
    </location>
</feature>
<keyword evidence="4" id="KW-1185">Reference proteome</keyword>
<keyword evidence="1" id="KW-0732">Signal</keyword>
<gene>
    <name evidence="3" type="ORF">DNG_09293</name>
</gene>
<name>A0AAE8N799_9PEZI</name>
<dbReference type="Proteomes" id="UP001187682">
    <property type="component" value="Unassembled WGS sequence"/>
</dbReference>
<feature type="signal peptide" evidence="1">
    <location>
        <begin position="1"/>
        <end position="19"/>
    </location>
</feature>
<dbReference type="InterPro" id="IPR011058">
    <property type="entry name" value="Cyanovirin-N"/>
</dbReference>
<protein>
    <recommendedName>
        <fullName evidence="2">Cyanovirin-N domain-containing protein</fullName>
    </recommendedName>
</protein>
<dbReference type="SUPFAM" id="SSF51322">
    <property type="entry name" value="Cyanovirin-N"/>
    <property type="match status" value="1"/>
</dbReference>
<proteinExistence type="predicted"/>
<evidence type="ECO:0000256" key="1">
    <source>
        <dbReference type="SAM" id="SignalP"/>
    </source>
</evidence>
<comment type="caution">
    <text evidence="3">The sequence shown here is derived from an EMBL/GenBank/DDBJ whole genome shotgun (WGS) entry which is preliminary data.</text>
</comment>
<reference evidence="3" key="1">
    <citation type="submission" date="2018-03" db="EMBL/GenBank/DDBJ databases">
        <authorList>
            <person name="Guldener U."/>
        </authorList>
    </citation>
    <scope>NUCLEOTIDE SEQUENCE</scope>
</reference>
<evidence type="ECO:0000313" key="3">
    <source>
        <dbReference type="EMBL" id="SPO06603.1"/>
    </source>
</evidence>